<evidence type="ECO:0000313" key="2">
    <source>
        <dbReference type="EMBL" id="KAK3302572.1"/>
    </source>
</evidence>
<feature type="region of interest" description="Disordered" evidence="1">
    <location>
        <begin position="361"/>
        <end position="499"/>
    </location>
</feature>
<sequence>MALDLNADILGTLDRSALLEFAAFLRIALPPPAAYTSPSPSQSNTAVLPQTWLDAQQSTITTLSSELLARGTVTTTAIAMLSHSFTRLFRSNHHHHHHHHSHLSSSPILGGMKLCPAHKKLDADLLTHCFALLAAEVSVRCDVLKGYLSSCRRRRLHHAHSHHHQNSETAAAAQARKELKRMVEVLSGVASLYLSSEQFERCFGSTKPKYTFQKVQSGCPACVLAVVGGRREVLVALRGNMLGRAKGKEPRLLRLVEAWMEMFGGGVGVEAAIRRESDVLAQEVRNVRRVMHERKVQRRARKGKEEEDGGKSRHRGGMPAGAKVVDGVPMPQVKVYGDHPPSHNYPAFGLDGARRSDDLPAARRDEETGQWDIWPSSVSSSCSSSTSVDSDAELNANREFLPARRHWPQTHRTTTQRNASRRESESIYSTAGAGAVDRPSSILRDAPRPSEYTDVRLDDDESVRIFLDQRQSQSQSRSTRSRRQSQQSTSTDWADFYLN</sequence>
<name>A0AAJ0GMC5_9PEZI</name>
<feature type="compositionally biased region" description="Low complexity" evidence="1">
    <location>
        <begin position="376"/>
        <end position="389"/>
    </location>
</feature>
<protein>
    <submittedName>
        <fullName evidence="2">Uncharacterized protein</fullName>
    </submittedName>
</protein>
<dbReference type="EMBL" id="JAUDZG010000007">
    <property type="protein sequence ID" value="KAK3302572.1"/>
    <property type="molecule type" value="Genomic_DNA"/>
</dbReference>
<feature type="compositionally biased region" description="Low complexity" evidence="1">
    <location>
        <begin position="469"/>
        <end position="491"/>
    </location>
</feature>
<evidence type="ECO:0000313" key="3">
    <source>
        <dbReference type="Proteomes" id="UP001273166"/>
    </source>
</evidence>
<proteinExistence type="predicted"/>
<dbReference type="AlphaFoldDB" id="A0AAJ0GMC5"/>
<dbReference type="GeneID" id="87882745"/>
<feature type="compositionally biased region" description="Basic and acidic residues" evidence="1">
    <location>
        <begin position="445"/>
        <end position="456"/>
    </location>
</feature>
<dbReference type="Proteomes" id="UP001273166">
    <property type="component" value="Unassembled WGS sequence"/>
</dbReference>
<keyword evidence="3" id="KW-1185">Reference proteome</keyword>
<gene>
    <name evidence="2" type="ORF">B0T15DRAFT_310276</name>
</gene>
<dbReference type="RefSeq" id="XP_062718352.1">
    <property type="nucleotide sequence ID" value="XM_062863916.1"/>
</dbReference>
<evidence type="ECO:0000256" key="1">
    <source>
        <dbReference type="SAM" id="MobiDB-lite"/>
    </source>
</evidence>
<reference evidence="2" key="2">
    <citation type="submission" date="2023-06" db="EMBL/GenBank/DDBJ databases">
        <authorList>
            <consortium name="Lawrence Berkeley National Laboratory"/>
            <person name="Mondo S.J."/>
            <person name="Hensen N."/>
            <person name="Bonometti L."/>
            <person name="Westerberg I."/>
            <person name="Brannstrom I.O."/>
            <person name="Guillou S."/>
            <person name="Cros-Aarteil S."/>
            <person name="Calhoun S."/>
            <person name="Haridas S."/>
            <person name="Kuo A."/>
            <person name="Pangilinan J."/>
            <person name="Riley R."/>
            <person name="Labutti K."/>
            <person name="Andreopoulos B."/>
            <person name="Lipzen A."/>
            <person name="Chen C."/>
            <person name="Yanf M."/>
            <person name="Daum C."/>
            <person name="Ng V."/>
            <person name="Clum A."/>
            <person name="Steindorff A."/>
            <person name="Ohm R."/>
            <person name="Martin F."/>
            <person name="Silar P."/>
            <person name="Natvig D."/>
            <person name="Lalanne C."/>
            <person name="Gautier V."/>
            <person name="Ament-Velasquez S.L."/>
            <person name="Kruys A."/>
            <person name="Hutchinson M.I."/>
            <person name="Powell A.J."/>
            <person name="Barry K."/>
            <person name="Miller A.N."/>
            <person name="Grigoriev I.V."/>
            <person name="Debuchy R."/>
            <person name="Gladieux P."/>
            <person name="Thoren M.H."/>
            <person name="Johannesson H."/>
        </authorList>
    </citation>
    <scope>NUCLEOTIDE SEQUENCE</scope>
    <source>
        <strain evidence="2">CBS 333.67</strain>
    </source>
</reference>
<reference evidence="2" key="1">
    <citation type="journal article" date="2023" name="Mol. Phylogenet. Evol.">
        <title>Genome-scale phylogeny and comparative genomics of the fungal order Sordariales.</title>
        <authorList>
            <person name="Hensen N."/>
            <person name="Bonometti L."/>
            <person name="Westerberg I."/>
            <person name="Brannstrom I.O."/>
            <person name="Guillou S."/>
            <person name="Cros-Aarteil S."/>
            <person name="Calhoun S."/>
            <person name="Haridas S."/>
            <person name="Kuo A."/>
            <person name="Mondo S."/>
            <person name="Pangilinan J."/>
            <person name="Riley R."/>
            <person name="LaButti K."/>
            <person name="Andreopoulos B."/>
            <person name="Lipzen A."/>
            <person name="Chen C."/>
            <person name="Yan M."/>
            <person name="Daum C."/>
            <person name="Ng V."/>
            <person name="Clum A."/>
            <person name="Steindorff A."/>
            <person name="Ohm R.A."/>
            <person name="Martin F."/>
            <person name="Silar P."/>
            <person name="Natvig D.O."/>
            <person name="Lalanne C."/>
            <person name="Gautier V."/>
            <person name="Ament-Velasquez S.L."/>
            <person name="Kruys A."/>
            <person name="Hutchinson M.I."/>
            <person name="Powell A.J."/>
            <person name="Barry K."/>
            <person name="Miller A.N."/>
            <person name="Grigoriev I.V."/>
            <person name="Debuchy R."/>
            <person name="Gladieux P."/>
            <person name="Hiltunen Thoren M."/>
            <person name="Johannesson H."/>
        </authorList>
    </citation>
    <scope>NUCLEOTIDE SEQUENCE</scope>
    <source>
        <strain evidence="2">CBS 333.67</strain>
    </source>
</reference>
<feature type="region of interest" description="Disordered" evidence="1">
    <location>
        <begin position="294"/>
        <end position="325"/>
    </location>
</feature>
<organism evidence="2 3">
    <name type="scientific">Chaetomium strumarium</name>
    <dbReference type="NCBI Taxonomy" id="1170767"/>
    <lineage>
        <taxon>Eukaryota</taxon>
        <taxon>Fungi</taxon>
        <taxon>Dikarya</taxon>
        <taxon>Ascomycota</taxon>
        <taxon>Pezizomycotina</taxon>
        <taxon>Sordariomycetes</taxon>
        <taxon>Sordariomycetidae</taxon>
        <taxon>Sordariales</taxon>
        <taxon>Chaetomiaceae</taxon>
        <taxon>Chaetomium</taxon>
    </lineage>
</organism>
<comment type="caution">
    <text evidence="2">The sequence shown here is derived from an EMBL/GenBank/DDBJ whole genome shotgun (WGS) entry which is preliminary data.</text>
</comment>
<accession>A0AAJ0GMC5</accession>